<name>A0A813JAR1_POLGL</name>
<dbReference type="EMBL" id="CAJNNW010024143">
    <property type="protein sequence ID" value="CAE8671697.1"/>
    <property type="molecule type" value="Genomic_DNA"/>
</dbReference>
<accession>A0A813JAR1</accession>
<dbReference type="Gene3D" id="1.25.40.20">
    <property type="entry name" value="Ankyrin repeat-containing domain"/>
    <property type="match status" value="1"/>
</dbReference>
<comment type="caution">
    <text evidence="2">The sequence shown here is derived from an EMBL/GenBank/DDBJ whole genome shotgun (WGS) entry which is preliminary data.</text>
</comment>
<feature type="non-terminal residue" evidence="2">
    <location>
        <position position="125"/>
    </location>
</feature>
<sequence>ETPLFWAVSAEVVDYLVREGADIQWRNPLCSCSAFYKFACQGKHQPMKALAKHLQKAGKLDEHLNDASSHTSRTPLHAAALNGFATTVKELLAMGADRSLKDYLGKTALELARSRSFEEVVALLE</sequence>
<organism evidence="2 3">
    <name type="scientific">Polarella glacialis</name>
    <name type="common">Dinoflagellate</name>
    <dbReference type="NCBI Taxonomy" id="89957"/>
    <lineage>
        <taxon>Eukaryota</taxon>
        <taxon>Sar</taxon>
        <taxon>Alveolata</taxon>
        <taxon>Dinophyceae</taxon>
        <taxon>Suessiales</taxon>
        <taxon>Suessiaceae</taxon>
        <taxon>Polarella</taxon>
    </lineage>
</organism>
<dbReference type="Proteomes" id="UP000626109">
    <property type="component" value="Unassembled WGS sequence"/>
</dbReference>
<dbReference type="Pfam" id="PF12796">
    <property type="entry name" value="Ank_2"/>
    <property type="match status" value="1"/>
</dbReference>
<dbReference type="InterPro" id="IPR036770">
    <property type="entry name" value="Ankyrin_rpt-contain_sf"/>
</dbReference>
<dbReference type="AlphaFoldDB" id="A0A813JAR1"/>
<gene>
    <name evidence="2" type="ORF">PGLA2088_LOCUS17773</name>
</gene>
<dbReference type="PANTHER" id="PTHR22677">
    <property type="entry name" value="ANKYRIN REPEAT DOMAIN-CONTAINING PROTEIN 60"/>
    <property type="match status" value="1"/>
</dbReference>
<dbReference type="PROSITE" id="PS50088">
    <property type="entry name" value="ANK_REPEAT"/>
    <property type="match status" value="1"/>
</dbReference>
<dbReference type="SUPFAM" id="SSF48403">
    <property type="entry name" value="Ankyrin repeat"/>
    <property type="match status" value="1"/>
</dbReference>
<dbReference type="Pfam" id="PF00023">
    <property type="entry name" value="Ank"/>
    <property type="match status" value="1"/>
</dbReference>
<dbReference type="SMART" id="SM00248">
    <property type="entry name" value="ANK"/>
    <property type="match status" value="2"/>
</dbReference>
<feature type="repeat" description="ANK" evidence="1">
    <location>
        <begin position="71"/>
        <end position="103"/>
    </location>
</feature>
<dbReference type="PROSITE" id="PS50297">
    <property type="entry name" value="ANK_REP_REGION"/>
    <property type="match status" value="1"/>
</dbReference>
<reference evidence="2" key="1">
    <citation type="submission" date="2021-02" db="EMBL/GenBank/DDBJ databases">
        <authorList>
            <person name="Dougan E. K."/>
            <person name="Rhodes N."/>
            <person name="Thang M."/>
            <person name="Chan C."/>
        </authorList>
    </citation>
    <scope>NUCLEOTIDE SEQUENCE</scope>
</reference>
<dbReference type="InterPro" id="IPR039323">
    <property type="entry name" value="ANKRD_45/46/60"/>
</dbReference>
<keyword evidence="1" id="KW-0040">ANK repeat</keyword>
<evidence type="ECO:0000256" key="1">
    <source>
        <dbReference type="PROSITE-ProRule" id="PRU00023"/>
    </source>
</evidence>
<dbReference type="PANTHER" id="PTHR22677:SF4">
    <property type="entry name" value="USHER SYNDROME TYPE-1G PROTEIN-LIKE PROTEIN"/>
    <property type="match status" value="1"/>
</dbReference>
<protein>
    <submittedName>
        <fullName evidence="2">Uncharacterized protein</fullName>
    </submittedName>
</protein>
<evidence type="ECO:0000313" key="3">
    <source>
        <dbReference type="Proteomes" id="UP000626109"/>
    </source>
</evidence>
<dbReference type="InterPro" id="IPR002110">
    <property type="entry name" value="Ankyrin_rpt"/>
</dbReference>
<proteinExistence type="predicted"/>
<evidence type="ECO:0000313" key="2">
    <source>
        <dbReference type="EMBL" id="CAE8671697.1"/>
    </source>
</evidence>